<feature type="compositionally biased region" description="Basic and acidic residues" evidence="5">
    <location>
        <begin position="1"/>
        <end position="18"/>
    </location>
</feature>
<feature type="transmembrane region" description="Helical" evidence="6">
    <location>
        <begin position="204"/>
        <end position="226"/>
    </location>
</feature>
<dbReference type="AlphaFoldDB" id="A0A4Y2GYC9"/>
<keyword evidence="9" id="KW-1185">Reference proteome</keyword>
<evidence type="ECO:0000256" key="3">
    <source>
        <dbReference type="ARBA" id="ARBA00022989"/>
    </source>
</evidence>
<dbReference type="EMBL" id="BGPR01001607">
    <property type="protein sequence ID" value="GBM57805.1"/>
    <property type="molecule type" value="Genomic_DNA"/>
</dbReference>
<dbReference type="Gene3D" id="1.20.1250.20">
    <property type="entry name" value="MFS general substrate transporter like domains"/>
    <property type="match status" value="2"/>
</dbReference>
<sequence>MTASDEERNDSSVTKNEKEEDIMDLVGGDGPWQRWIFMVTLLCCVPDGNHNMVMSFFAPNLDHWCARPPDVNISIKEWKTIALPPNDQHCSRYKFINFSHINEVAVQNITDRPTIPCDSWEYDDTVYVSTLLSKFNMVCDKGWLVSISKSVFISGYFVSNTLFGYLSDKFGRRPVLAISDAVAVVAAIICAFSISYPMFLVCRFFIAAGVMGMDTTAFVLLMEIVGPKYRSMYGMGSHFGWDLGYLVLPGLAWLLRDWFKIQIVITLPCVLLLSSWWLLPESPRWLLAHGKTDEALKTLTKAAKRNGMYSEDTEVKLKAIISKATKLNLMVEKRVKLGVPSAGTLRHKELNPFSPGVRGVNAFVYYGISFNTNEFAGDPFINFAVCAVIEIPSYIVTYFVIQSQGRKNPLAVSLVAAGVSCLLIYPVPKGKKEYYIPTEHNFVIQSQGSRNPLAVSLVAAGVSCLLIYPVPKDPWWINSSLYLIGKFFITASFSIIYIFTVELFPTTVRNAGLGAASINGQIGSILAPFVRELGKATHPVIPPIIFGVLAATGGGLVLLLPETNNRIVPETVEDATEVRY</sequence>
<keyword evidence="2 6" id="KW-0812">Transmembrane</keyword>
<evidence type="ECO:0000313" key="9">
    <source>
        <dbReference type="Proteomes" id="UP000499080"/>
    </source>
</evidence>
<feature type="domain" description="Major facilitator superfamily (MFS) profile" evidence="7">
    <location>
        <begin position="97"/>
        <end position="565"/>
    </location>
</feature>
<comment type="subcellular location">
    <subcellularLocation>
        <location evidence="1">Membrane</location>
        <topology evidence="1">Multi-pass membrane protein</topology>
    </subcellularLocation>
</comment>
<accession>A0A4Y2GYC9</accession>
<feature type="transmembrane region" description="Helical" evidence="6">
    <location>
        <begin position="175"/>
        <end position="198"/>
    </location>
</feature>
<dbReference type="CDD" id="cd17317">
    <property type="entry name" value="MFS_SLC22"/>
    <property type="match status" value="1"/>
</dbReference>
<evidence type="ECO:0000256" key="6">
    <source>
        <dbReference type="SAM" id="Phobius"/>
    </source>
</evidence>
<feature type="transmembrane region" description="Helical" evidence="6">
    <location>
        <begin position="480"/>
        <end position="499"/>
    </location>
</feature>
<name>A0A4Y2GYC9_ARAVE</name>
<feature type="transmembrane region" description="Helical" evidence="6">
    <location>
        <begin position="448"/>
        <end position="468"/>
    </location>
</feature>
<dbReference type="Pfam" id="PF00083">
    <property type="entry name" value="Sugar_tr"/>
    <property type="match status" value="1"/>
</dbReference>
<feature type="transmembrane region" description="Helical" evidence="6">
    <location>
        <begin position="238"/>
        <end position="255"/>
    </location>
</feature>
<dbReference type="InterPro" id="IPR020846">
    <property type="entry name" value="MFS_dom"/>
</dbReference>
<gene>
    <name evidence="8" type="primary">Orct_36</name>
    <name evidence="8" type="ORF">AVEN_262574_2</name>
</gene>
<comment type="caution">
    <text evidence="8">The sequence shown here is derived from an EMBL/GenBank/DDBJ whole genome shotgun (WGS) entry which is preliminary data.</text>
</comment>
<dbReference type="Proteomes" id="UP000499080">
    <property type="component" value="Unassembled WGS sequence"/>
</dbReference>
<feature type="transmembrane region" description="Helical" evidence="6">
    <location>
        <begin position="410"/>
        <end position="428"/>
    </location>
</feature>
<proteinExistence type="predicted"/>
<evidence type="ECO:0000259" key="7">
    <source>
        <dbReference type="PROSITE" id="PS50850"/>
    </source>
</evidence>
<evidence type="ECO:0000313" key="8">
    <source>
        <dbReference type="EMBL" id="GBM57805.1"/>
    </source>
</evidence>
<dbReference type="GO" id="GO:0016020">
    <property type="term" value="C:membrane"/>
    <property type="evidence" value="ECO:0007669"/>
    <property type="project" value="UniProtKB-SubCell"/>
</dbReference>
<feature type="transmembrane region" description="Helical" evidence="6">
    <location>
        <begin position="261"/>
        <end position="279"/>
    </location>
</feature>
<feature type="transmembrane region" description="Helical" evidence="6">
    <location>
        <begin position="143"/>
        <end position="163"/>
    </location>
</feature>
<feature type="region of interest" description="Disordered" evidence="5">
    <location>
        <begin position="1"/>
        <end position="22"/>
    </location>
</feature>
<dbReference type="OrthoDB" id="6416707at2759"/>
<dbReference type="GO" id="GO:0022857">
    <property type="term" value="F:transmembrane transporter activity"/>
    <property type="evidence" value="ECO:0007669"/>
    <property type="project" value="InterPro"/>
</dbReference>
<feature type="transmembrane region" description="Helical" evidence="6">
    <location>
        <begin position="380"/>
        <end position="401"/>
    </location>
</feature>
<evidence type="ECO:0000256" key="5">
    <source>
        <dbReference type="SAM" id="MobiDB-lite"/>
    </source>
</evidence>
<evidence type="ECO:0000256" key="2">
    <source>
        <dbReference type="ARBA" id="ARBA00022692"/>
    </source>
</evidence>
<dbReference type="PANTHER" id="PTHR24064">
    <property type="entry name" value="SOLUTE CARRIER FAMILY 22 MEMBER"/>
    <property type="match status" value="1"/>
</dbReference>
<dbReference type="SUPFAM" id="SSF103473">
    <property type="entry name" value="MFS general substrate transporter"/>
    <property type="match status" value="2"/>
</dbReference>
<keyword evidence="4 6" id="KW-0472">Membrane</keyword>
<feature type="transmembrane region" description="Helical" evidence="6">
    <location>
        <begin position="540"/>
        <end position="560"/>
    </location>
</feature>
<reference evidence="8 9" key="1">
    <citation type="journal article" date="2019" name="Sci. Rep.">
        <title>Orb-weaving spider Araneus ventricosus genome elucidates the spidroin gene catalogue.</title>
        <authorList>
            <person name="Kono N."/>
            <person name="Nakamura H."/>
            <person name="Ohtoshi R."/>
            <person name="Moran D.A.P."/>
            <person name="Shinohara A."/>
            <person name="Yoshida Y."/>
            <person name="Fujiwara M."/>
            <person name="Mori M."/>
            <person name="Tomita M."/>
            <person name="Arakawa K."/>
        </authorList>
    </citation>
    <scope>NUCLEOTIDE SEQUENCE [LARGE SCALE GENOMIC DNA]</scope>
</reference>
<organism evidence="8 9">
    <name type="scientific">Araneus ventricosus</name>
    <name type="common">Orbweaver spider</name>
    <name type="synonym">Epeira ventricosa</name>
    <dbReference type="NCBI Taxonomy" id="182803"/>
    <lineage>
        <taxon>Eukaryota</taxon>
        <taxon>Metazoa</taxon>
        <taxon>Ecdysozoa</taxon>
        <taxon>Arthropoda</taxon>
        <taxon>Chelicerata</taxon>
        <taxon>Arachnida</taxon>
        <taxon>Araneae</taxon>
        <taxon>Araneomorphae</taxon>
        <taxon>Entelegynae</taxon>
        <taxon>Araneoidea</taxon>
        <taxon>Araneidae</taxon>
        <taxon>Araneus</taxon>
    </lineage>
</organism>
<dbReference type="InterPro" id="IPR005828">
    <property type="entry name" value="MFS_sugar_transport-like"/>
</dbReference>
<keyword evidence="3 6" id="KW-1133">Transmembrane helix</keyword>
<protein>
    <submittedName>
        <fullName evidence="8">Organic cation transporter protein</fullName>
    </submittedName>
</protein>
<evidence type="ECO:0000256" key="1">
    <source>
        <dbReference type="ARBA" id="ARBA00004141"/>
    </source>
</evidence>
<evidence type="ECO:0000256" key="4">
    <source>
        <dbReference type="ARBA" id="ARBA00023136"/>
    </source>
</evidence>
<dbReference type="InterPro" id="IPR036259">
    <property type="entry name" value="MFS_trans_sf"/>
</dbReference>
<dbReference type="PROSITE" id="PS50850">
    <property type="entry name" value="MFS"/>
    <property type="match status" value="1"/>
</dbReference>